<protein>
    <submittedName>
        <fullName evidence="15">Iron complex outermembrane receptor protein</fullName>
    </submittedName>
</protein>
<dbReference type="AlphaFoldDB" id="A0A2T5GGE8"/>
<dbReference type="Gene3D" id="2.170.130.10">
    <property type="entry name" value="TonB-dependent receptor, plug domain"/>
    <property type="match status" value="1"/>
</dbReference>
<evidence type="ECO:0000256" key="6">
    <source>
        <dbReference type="ARBA" id="ARBA00023077"/>
    </source>
</evidence>
<evidence type="ECO:0000256" key="8">
    <source>
        <dbReference type="ARBA" id="ARBA00023170"/>
    </source>
</evidence>
<feature type="signal peptide" evidence="12">
    <location>
        <begin position="1"/>
        <end position="27"/>
    </location>
</feature>
<organism evidence="15 16">
    <name type="scientific">Sphingomonas aurantiaca</name>
    <dbReference type="NCBI Taxonomy" id="185949"/>
    <lineage>
        <taxon>Bacteria</taxon>
        <taxon>Pseudomonadati</taxon>
        <taxon>Pseudomonadota</taxon>
        <taxon>Alphaproteobacteria</taxon>
        <taxon>Sphingomonadales</taxon>
        <taxon>Sphingomonadaceae</taxon>
        <taxon>Sphingomonas</taxon>
    </lineage>
</organism>
<evidence type="ECO:0000259" key="13">
    <source>
        <dbReference type="Pfam" id="PF00593"/>
    </source>
</evidence>
<keyword evidence="16" id="KW-1185">Reference proteome</keyword>
<keyword evidence="4 10" id="KW-0812">Transmembrane</keyword>
<keyword evidence="2 10" id="KW-0813">Transport</keyword>
<keyword evidence="8 15" id="KW-0675">Receptor</keyword>
<evidence type="ECO:0000256" key="10">
    <source>
        <dbReference type="PROSITE-ProRule" id="PRU01360"/>
    </source>
</evidence>
<dbReference type="InterPro" id="IPR037066">
    <property type="entry name" value="Plug_dom_sf"/>
</dbReference>
<dbReference type="Gene3D" id="2.40.170.20">
    <property type="entry name" value="TonB-dependent receptor, beta-barrel domain"/>
    <property type="match status" value="1"/>
</dbReference>
<evidence type="ECO:0000256" key="5">
    <source>
        <dbReference type="ARBA" id="ARBA00022729"/>
    </source>
</evidence>
<keyword evidence="3 10" id="KW-1134">Transmembrane beta strand</keyword>
<dbReference type="InterPro" id="IPR039426">
    <property type="entry name" value="TonB-dep_rcpt-like"/>
</dbReference>
<dbReference type="Pfam" id="PF00593">
    <property type="entry name" value="TonB_dep_Rec_b-barrel"/>
    <property type="match status" value="1"/>
</dbReference>
<evidence type="ECO:0000256" key="7">
    <source>
        <dbReference type="ARBA" id="ARBA00023136"/>
    </source>
</evidence>
<keyword evidence="7 10" id="KW-0472">Membrane</keyword>
<dbReference type="InterPro" id="IPR012910">
    <property type="entry name" value="Plug_dom"/>
</dbReference>
<keyword evidence="6 11" id="KW-0798">TonB box</keyword>
<dbReference type="PROSITE" id="PS52016">
    <property type="entry name" value="TONB_DEPENDENT_REC_3"/>
    <property type="match status" value="1"/>
</dbReference>
<accession>A0A2T5GGE8</accession>
<dbReference type="InterPro" id="IPR036942">
    <property type="entry name" value="Beta-barrel_TonB_sf"/>
</dbReference>
<keyword evidence="5 12" id="KW-0732">Signal</keyword>
<evidence type="ECO:0000259" key="14">
    <source>
        <dbReference type="Pfam" id="PF07715"/>
    </source>
</evidence>
<dbReference type="RefSeq" id="WP_107959590.1">
    <property type="nucleotide sequence ID" value="NZ_QAOG01000008.1"/>
</dbReference>
<feature type="domain" description="TonB-dependent receptor-like beta-barrel" evidence="13">
    <location>
        <begin position="273"/>
        <end position="654"/>
    </location>
</feature>
<keyword evidence="9 10" id="KW-0998">Cell outer membrane</keyword>
<evidence type="ECO:0000313" key="16">
    <source>
        <dbReference type="Proteomes" id="UP000244189"/>
    </source>
</evidence>
<dbReference type="EMBL" id="QAOG01000008">
    <property type="protein sequence ID" value="PTQ58387.1"/>
    <property type="molecule type" value="Genomic_DNA"/>
</dbReference>
<dbReference type="GO" id="GO:0009279">
    <property type="term" value="C:cell outer membrane"/>
    <property type="evidence" value="ECO:0007669"/>
    <property type="project" value="UniProtKB-SubCell"/>
</dbReference>
<dbReference type="Proteomes" id="UP000244189">
    <property type="component" value="Unassembled WGS sequence"/>
</dbReference>
<sequence length="679" mass="72549">MRVSVPCASLRLLLLTGVALCPATALAQAVDYQALQETVGEPVTTSVTGKPQRASELPASTVVITRTDIARSPARDVPGLLKTYAGVDVNRWTAGQSDVAVRGGVQTYNARLLVLVDGRQVYLDHYGMTDWNLLGVQLEEIQQIELVRGPANALFGFNAASGVVNIITRRVGDAPSAAATAELGNHGIGKLAGSLTLPITPMIGLRMAGAHAREDERNVSSRLAQPLRVFDVASDQISGDVTGVFDGLEAVIGGGHAVNRQVEYLPSQLLSNQHYRSSNVHGSVARDTSWGGVTLNGYINWLNAKYGAGTIANANDALVLKNRIIVTQASSLVSLDSTNMLRLGVEYRNNRLVSAFQFAERVAYDVVSGNAMLDLHPDDRVSLTVAGRLDQLWLHQSGMISQPAYDDPRDFDRAFTRFSFNAAVLVHTGRQGLLRINGGRGYQLPSLATFGSRLPIATPSPIPVFVAGSPRLSPVLMWSGEMSYSHALGATRLEATAFVTSTENAIASPGDGLQTELFLSPQPSLVARFRATGNYTTYGTELSASGAIGSLTWRGNYTWTHTDEQLTALTLPIPYALSPRSTTPVHKANLTLGYDAGRVSIAGVARYTSATRQFAFSSTPQLLLYHVDDALALDARVGFRLTPALEAFVAGENLSLANSAAASPIPADRRVRGGLRLAF</sequence>
<comment type="caution">
    <text evidence="15">The sequence shown here is derived from an EMBL/GenBank/DDBJ whole genome shotgun (WGS) entry which is preliminary data.</text>
</comment>
<feature type="chain" id="PRO_5015567948" evidence="12">
    <location>
        <begin position="28"/>
        <end position="679"/>
    </location>
</feature>
<evidence type="ECO:0000256" key="3">
    <source>
        <dbReference type="ARBA" id="ARBA00022452"/>
    </source>
</evidence>
<comment type="subcellular location">
    <subcellularLocation>
        <location evidence="1 10">Cell outer membrane</location>
        <topology evidence="1 10">Multi-pass membrane protein</topology>
    </subcellularLocation>
</comment>
<dbReference type="PANTHER" id="PTHR30069">
    <property type="entry name" value="TONB-DEPENDENT OUTER MEMBRANE RECEPTOR"/>
    <property type="match status" value="1"/>
</dbReference>
<evidence type="ECO:0000256" key="4">
    <source>
        <dbReference type="ARBA" id="ARBA00022692"/>
    </source>
</evidence>
<proteinExistence type="inferred from homology"/>
<dbReference type="SUPFAM" id="SSF56935">
    <property type="entry name" value="Porins"/>
    <property type="match status" value="1"/>
</dbReference>
<gene>
    <name evidence="15" type="ORF">C8J26_3687</name>
</gene>
<dbReference type="Pfam" id="PF07715">
    <property type="entry name" value="Plug"/>
    <property type="match status" value="1"/>
</dbReference>
<evidence type="ECO:0000256" key="2">
    <source>
        <dbReference type="ARBA" id="ARBA00022448"/>
    </source>
</evidence>
<evidence type="ECO:0000256" key="12">
    <source>
        <dbReference type="SAM" id="SignalP"/>
    </source>
</evidence>
<name>A0A2T5GGE8_9SPHN</name>
<reference evidence="15 16" key="1">
    <citation type="submission" date="2018-04" db="EMBL/GenBank/DDBJ databases">
        <title>Genomic Encyclopedia of Type Strains, Phase III (KMG-III): the genomes of soil and plant-associated and newly described type strains.</title>
        <authorList>
            <person name="Whitman W."/>
        </authorList>
    </citation>
    <scope>NUCLEOTIDE SEQUENCE [LARGE SCALE GENOMIC DNA]</scope>
    <source>
        <strain evidence="15 16">MA101b</strain>
    </source>
</reference>
<dbReference type="PANTHER" id="PTHR30069:SF29">
    <property type="entry name" value="HEMOGLOBIN AND HEMOGLOBIN-HAPTOGLOBIN-BINDING PROTEIN 1-RELATED"/>
    <property type="match status" value="1"/>
</dbReference>
<dbReference type="InterPro" id="IPR000531">
    <property type="entry name" value="Beta-barrel_TonB"/>
</dbReference>
<dbReference type="GO" id="GO:0015344">
    <property type="term" value="F:siderophore uptake transmembrane transporter activity"/>
    <property type="evidence" value="ECO:0007669"/>
    <property type="project" value="TreeGrafter"/>
</dbReference>
<evidence type="ECO:0000313" key="15">
    <source>
        <dbReference type="EMBL" id="PTQ58387.1"/>
    </source>
</evidence>
<evidence type="ECO:0000256" key="1">
    <source>
        <dbReference type="ARBA" id="ARBA00004571"/>
    </source>
</evidence>
<evidence type="ECO:0000256" key="9">
    <source>
        <dbReference type="ARBA" id="ARBA00023237"/>
    </source>
</evidence>
<feature type="domain" description="TonB-dependent receptor plug" evidence="14">
    <location>
        <begin position="55"/>
        <end position="163"/>
    </location>
</feature>
<dbReference type="GO" id="GO:0044718">
    <property type="term" value="P:siderophore transmembrane transport"/>
    <property type="evidence" value="ECO:0007669"/>
    <property type="project" value="TreeGrafter"/>
</dbReference>
<comment type="similarity">
    <text evidence="10 11">Belongs to the TonB-dependent receptor family.</text>
</comment>
<evidence type="ECO:0000256" key="11">
    <source>
        <dbReference type="RuleBase" id="RU003357"/>
    </source>
</evidence>